<proteinExistence type="predicted"/>
<dbReference type="EMBL" id="CAMXCT020004183">
    <property type="protein sequence ID" value="CAL1161408.1"/>
    <property type="molecule type" value="Genomic_DNA"/>
</dbReference>
<gene>
    <name evidence="3" type="ORF">C1SCF055_LOCUS33519</name>
</gene>
<sequence>MVSMAGPEQSIPHENLEEYFEELRNPLFENTIRRFFTDVSKDCNWCLIEAPKEGTPTSRDMYAKRFQDASKFVFELLSAFGISPVCNVCPGQDGRAGYVLHVCGVNHFKYLAEKLSKDRVRCKDSKELQRQYEHSWTFVLGQVIINYLTGEVRVKRRPSFIGIQVRKAQDLPTIEEWYCVGTQLACPMNDDLQWEHWTDKWPTTNGGKPRWRTVIKKSAERLVELLEAHGISEHSCQICPNQHGMWANHLGGPKHYSHLYNGPNLENSTQQRYQTWDLPDVCGVGIVGRLMFDHISGMILMIRSQGRLRHEVNYPLARGSEIIVHYSVQDSNHRERQHPTEPNVTEQPQSATCGHPQSQMPPDPSNMQNGMQSGVGQPTFAQATGSAFGGQPQGQMPVDPTMLNGMQQGVGQSTFTQAAGSPFGGQPQRQMPPDPATMQNGMQSGVGQPTFAQAAGSAFGGQPQGQMPVDPTMLNGMQQGVGQSTFTQAAGSPFGWQPQGEMPPDPATMQHGMQQGVGQPTFTQNAGSAVGVQPQGQMPGQMPVDPTMLNGMQQGVGQPTFTQAAGSPFGGQPQGQMPVDPTMLNGMQQGPIWRATARANASGPDHAECMQQGVGQPTFTQAAGSPFGGQPQGQMPVDPTMLNGMQQGVGQPTFTQAAGSPFGGQPQGQMPVDPTMLNGMQQGVGQPTFTQAAGSAFGGQPQGQMPGQMPVDPIMLNGMQQGVGQPTFIQAAGSPFGGQPQRHMPPDPATMQHGMQQGVGQPTFTQAAGSAFGGQPQGQMPVDPTMLNGMQQGVGQPAFTQAAGSPFGGQPQGQMPPDPATMQHGMQQATDRYSELMRAFQAKQPGSLYEVYTDPMTGKPWWYDLVTGELVADHWAGFTLLEVDTVSELNLVGHGLSMPDAGPQDGTGDCKHSMAFKPLAVFCLALPIWTWNTWIHGASQCFVNPRPKLPVGPVPPVRHVGPAGAVFRNSTWSARSVGFGTVRFANSAVLLVVAVFLVALKKPAVSAWVGFVMHALTTGIMRGFPCPIKIPVSFRREARSNLAKSYIAQAILLSLVLTSQSPTSAMVSKYLLFVLIFVTSIFFDWPDPPLLDQAPALVFP</sequence>
<evidence type="ECO:0000313" key="4">
    <source>
        <dbReference type="EMBL" id="CAL4795345.1"/>
    </source>
</evidence>
<keyword evidence="5" id="KW-1185">Reference proteome</keyword>
<name>A0A9P1DDM2_9DINO</name>
<evidence type="ECO:0000256" key="1">
    <source>
        <dbReference type="SAM" id="MobiDB-lite"/>
    </source>
</evidence>
<dbReference type="Proteomes" id="UP001152797">
    <property type="component" value="Unassembled WGS sequence"/>
</dbReference>
<evidence type="ECO:0000313" key="3">
    <source>
        <dbReference type="EMBL" id="CAI4008033.1"/>
    </source>
</evidence>
<reference evidence="3" key="1">
    <citation type="submission" date="2022-10" db="EMBL/GenBank/DDBJ databases">
        <authorList>
            <person name="Chen Y."/>
            <person name="Dougan E. K."/>
            <person name="Chan C."/>
            <person name="Rhodes N."/>
            <person name="Thang M."/>
        </authorList>
    </citation>
    <scope>NUCLEOTIDE SEQUENCE</scope>
</reference>
<feature type="non-terminal residue" evidence="3">
    <location>
        <position position="1100"/>
    </location>
</feature>
<dbReference type="EMBL" id="CAMXCT030004183">
    <property type="protein sequence ID" value="CAL4795345.1"/>
    <property type="molecule type" value="Genomic_DNA"/>
</dbReference>
<keyword evidence="2" id="KW-0812">Transmembrane</keyword>
<evidence type="ECO:0000256" key="2">
    <source>
        <dbReference type="SAM" id="Phobius"/>
    </source>
</evidence>
<keyword evidence="2" id="KW-0472">Membrane</keyword>
<accession>A0A9P1DDM2</accession>
<comment type="caution">
    <text evidence="3">The sequence shown here is derived from an EMBL/GenBank/DDBJ whole genome shotgun (WGS) entry which is preliminary data.</text>
</comment>
<feature type="compositionally biased region" description="Polar residues" evidence="1">
    <location>
        <begin position="340"/>
        <end position="358"/>
    </location>
</feature>
<protein>
    <submittedName>
        <fullName evidence="3">Uncharacterized protein</fullName>
    </submittedName>
</protein>
<feature type="region of interest" description="Disordered" evidence="1">
    <location>
        <begin position="805"/>
        <end position="824"/>
    </location>
</feature>
<reference evidence="4 5" key="2">
    <citation type="submission" date="2024-05" db="EMBL/GenBank/DDBJ databases">
        <authorList>
            <person name="Chen Y."/>
            <person name="Shah S."/>
            <person name="Dougan E. K."/>
            <person name="Thang M."/>
            <person name="Chan C."/>
        </authorList>
    </citation>
    <scope>NUCLEOTIDE SEQUENCE [LARGE SCALE GENOMIC DNA]</scope>
</reference>
<evidence type="ECO:0000313" key="5">
    <source>
        <dbReference type="Proteomes" id="UP001152797"/>
    </source>
</evidence>
<organism evidence="3">
    <name type="scientific">Cladocopium goreaui</name>
    <dbReference type="NCBI Taxonomy" id="2562237"/>
    <lineage>
        <taxon>Eukaryota</taxon>
        <taxon>Sar</taxon>
        <taxon>Alveolata</taxon>
        <taxon>Dinophyceae</taxon>
        <taxon>Suessiales</taxon>
        <taxon>Symbiodiniaceae</taxon>
        <taxon>Cladocopium</taxon>
    </lineage>
</organism>
<feature type="transmembrane region" description="Helical" evidence="2">
    <location>
        <begin position="1067"/>
        <end position="1085"/>
    </location>
</feature>
<dbReference type="OrthoDB" id="442301at2759"/>
<dbReference type="AlphaFoldDB" id="A0A9P1DDM2"/>
<dbReference type="EMBL" id="CAMXCT010004183">
    <property type="protein sequence ID" value="CAI4008033.1"/>
    <property type="molecule type" value="Genomic_DNA"/>
</dbReference>
<keyword evidence="2" id="KW-1133">Transmembrane helix</keyword>
<feature type="region of interest" description="Disordered" evidence="1">
    <location>
        <begin position="330"/>
        <end position="364"/>
    </location>
</feature>